<dbReference type="Gene3D" id="3.30.63.10">
    <property type="entry name" value="Guanylate Kinase phosphate binding domain"/>
    <property type="match status" value="1"/>
</dbReference>
<keyword evidence="11" id="KW-1185">Reference proteome</keyword>
<dbReference type="PANTHER" id="PTHR23117:SF13">
    <property type="entry name" value="GUANYLATE KINASE"/>
    <property type="match status" value="1"/>
</dbReference>
<dbReference type="InterPro" id="IPR020590">
    <property type="entry name" value="Guanylate_kinase_CS"/>
</dbReference>
<dbReference type="InterPro" id="IPR008145">
    <property type="entry name" value="GK/Ca_channel_bsu"/>
</dbReference>
<evidence type="ECO:0000256" key="2">
    <source>
        <dbReference type="ARBA" id="ARBA00012961"/>
    </source>
</evidence>
<protein>
    <recommendedName>
        <fullName evidence="3">Guanylate kinase</fullName>
        <ecNumber evidence="2">2.7.4.8</ecNumber>
    </recommendedName>
    <alternativeName>
        <fullName evidence="8">GMP kinase</fullName>
    </alternativeName>
</protein>
<dbReference type="EC" id="2.7.4.8" evidence="2"/>
<dbReference type="EMBL" id="CP007139">
    <property type="protein sequence ID" value="AIE85264.1"/>
    <property type="molecule type" value="Genomic_DNA"/>
</dbReference>
<evidence type="ECO:0000256" key="5">
    <source>
        <dbReference type="ARBA" id="ARBA00022741"/>
    </source>
</evidence>
<evidence type="ECO:0000256" key="3">
    <source>
        <dbReference type="ARBA" id="ARBA00016296"/>
    </source>
</evidence>
<dbReference type="GO" id="GO:0005524">
    <property type="term" value="F:ATP binding"/>
    <property type="evidence" value="ECO:0007669"/>
    <property type="project" value="UniProtKB-KW"/>
</dbReference>
<dbReference type="InterPro" id="IPR027417">
    <property type="entry name" value="P-loop_NTPase"/>
</dbReference>
<dbReference type="InterPro" id="IPR017665">
    <property type="entry name" value="Guanylate_kinase"/>
</dbReference>
<dbReference type="InterPro" id="IPR008144">
    <property type="entry name" value="Guanylate_kin-like_dom"/>
</dbReference>
<evidence type="ECO:0000256" key="6">
    <source>
        <dbReference type="ARBA" id="ARBA00022777"/>
    </source>
</evidence>
<keyword evidence="4" id="KW-0808">Transferase</keyword>
<dbReference type="PROSITE" id="PS00856">
    <property type="entry name" value="GUANYLATE_KINASE_1"/>
    <property type="match status" value="1"/>
</dbReference>
<dbReference type="KEGG" id="fgi:OP10G_1896"/>
<proteinExistence type="inferred from homology"/>
<evidence type="ECO:0000256" key="1">
    <source>
        <dbReference type="ARBA" id="ARBA00005790"/>
    </source>
</evidence>
<evidence type="ECO:0000313" key="11">
    <source>
        <dbReference type="Proteomes" id="UP000027982"/>
    </source>
</evidence>
<dbReference type="SUPFAM" id="SSF52540">
    <property type="entry name" value="P-loop containing nucleoside triphosphate hydrolases"/>
    <property type="match status" value="1"/>
</dbReference>
<keyword evidence="6 10" id="KW-0418">Kinase</keyword>
<accession>A0A068NUG9</accession>
<organism evidence="10 11">
    <name type="scientific">Fimbriimonas ginsengisoli Gsoil 348</name>
    <dbReference type="NCBI Taxonomy" id="661478"/>
    <lineage>
        <taxon>Bacteria</taxon>
        <taxon>Bacillati</taxon>
        <taxon>Armatimonadota</taxon>
        <taxon>Fimbriimonadia</taxon>
        <taxon>Fimbriimonadales</taxon>
        <taxon>Fimbriimonadaceae</taxon>
        <taxon>Fimbriimonas</taxon>
    </lineage>
</organism>
<comment type="similarity">
    <text evidence="1">Belongs to the guanylate kinase family.</text>
</comment>
<dbReference type="GO" id="GO:0004385">
    <property type="term" value="F:GMP kinase activity"/>
    <property type="evidence" value="ECO:0007669"/>
    <property type="project" value="UniProtKB-EC"/>
</dbReference>
<dbReference type="HOGENOM" id="CLU_001715_1_0_0"/>
<dbReference type="SMART" id="SM00072">
    <property type="entry name" value="GuKc"/>
    <property type="match status" value="1"/>
</dbReference>
<name>A0A068NUG9_FIMGI</name>
<dbReference type="STRING" id="661478.OP10G_1896"/>
<evidence type="ECO:0000256" key="8">
    <source>
        <dbReference type="ARBA" id="ARBA00030128"/>
    </source>
</evidence>
<dbReference type="Proteomes" id="UP000027982">
    <property type="component" value="Chromosome"/>
</dbReference>
<evidence type="ECO:0000259" key="9">
    <source>
        <dbReference type="PROSITE" id="PS50052"/>
    </source>
</evidence>
<keyword evidence="5" id="KW-0547">Nucleotide-binding</keyword>
<evidence type="ECO:0000256" key="7">
    <source>
        <dbReference type="ARBA" id="ARBA00022840"/>
    </source>
</evidence>
<dbReference type="CDD" id="cd00071">
    <property type="entry name" value="GMPK"/>
    <property type="match status" value="1"/>
</dbReference>
<dbReference type="RefSeq" id="WP_038472890.1">
    <property type="nucleotide sequence ID" value="NZ_CP007139.1"/>
</dbReference>
<feature type="domain" description="Guanylate kinase-like" evidence="9">
    <location>
        <begin position="4"/>
        <end position="182"/>
    </location>
</feature>
<evidence type="ECO:0000256" key="4">
    <source>
        <dbReference type="ARBA" id="ARBA00022679"/>
    </source>
</evidence>
<dbReference type="OrthoDB" id="9808150at2"/>
<dbReference type="AlphaFoldDB" id="A0A068NUG9"/>
<reference evidence="10 11" key="1">
    <citation type="journal article" date="2014" name="PLoS ONE">
        <title>The first complete genome sequence of the class fimbriimonadia in the phylum armatimonadetes.</title>
        <authorList>
            <person name="Hu Z.Y."/>
            <person name="Wang Y.Z."/>
            <person name="Im W.T."/>
            <person name="Wang S.Y."/>
            <person name="Zhao G.P."/>
            <person name="Zheng H.J."/>
            <person name="Quan Z.X."/>
        </authorList>
    </citation>
    <scope>NUCLEOTIDE SEQUENCE [LARGE SCALE GENOMIC DNA]</scope>
    <source>
        <strain evidence="10">Gsoil 348</strain>
    </source>
</reference>
<dbReference type="FunFam" id="3.30.63.10:FF:000002">
    <property type="entry name" value="Guanylate kinase 1"/>
    <property type="match status" value="1"/>
</dbReference>
<dbReference type="NCBIfam" id="TIGR03263">
    <property type="entry name" value="guanyl_kin"/>
    <property type="match status" value="1"/>
</dbReference>
<dbReference type="Gene3D" id="3.40.50.300">
    <property type="entry name" value="P-loop containing nucleotide triphosphate hydrolases"/>
    <property type="match status" value="1"/>
</dbReference>
<sequence length="182" mass="20230">MARGTLVILSGPSGVGKDTVINAWHARDPRVERVVAYTTRPPRAGELPGIDYHFVTVQEFLRLAEAGAFLEFKEVHGNHYATPLHDMEEMLAAGKIAVLKIDVQGALAVMELRSDAVSVFLMPPSADELERRIRARNLDGPDVIYRRLLNAREEMALAHHYQLQLINDSVEEVVGRLVGVVQ</sequence>
<evidence type="ECO:0000313" key="10">
    <source>
        <dbReference type="EMBL" id="AIE85264.1"/>
    </source>
</evidence>
<dbReference type="PROSITE" id="PS50052">
    <property type="entry name" value="GUANYLATE_KINASE_2"/>
    <property type="match status" value="1"/>
</dbReference>
<dbReference type="eggNOG" id="COG0194">
    <property type="taxonomic scope" value="Bacteria"/>
</dbReference>
<dbReference type="Pfam" id="PF00625">
    <property type="entry name" value="Guanylate_kin"/>
    <property type="match status" value="1"/>
</dbReference>
<dbReference type="GO" id="GO:0005829">
    <property type="term" value="C:cytosol"/>
    <property type="evidence" value="ECO:0007669"/>
    <property type="project" value="TreeGrafter"/>
</dbReference>
<dbReference type="PANTHER" id="PTHR23117">
    <property type="entry name" value="GUANYLATE KINASE-RELATED"/>
    <property type="match status" value="1"/>
</dbReference>
<keyword evidence="7" id="KW-0067">ATP-binding</keyword>
<gene>
    <name evidence="10" type="ORF">OP10G_1896</name>
</gene>